<feature type="region of interest" description="Disordered" evidence="1">
    <location>
        <begin position="570"/>
        <end position="595"/>
    </location>
</feature>
<name>A0A8J2LT58_9HEXA</name>
<proteinExistence type="predicted"/>
<feature type="compositionally biased region" description="Basic and acidic residues" evidence="1">
    <location>
        <begin position="508"/>
        <end position="523"/>
    </location>
</feature>
<feature type="compositionally biased region" description="Basic residues" evidence="1">
    <location>
        <begin position="436"/>
        <end position="458"/>
    </location>
</feature>
<dbReference type="Proteomes" id="UP000708208">
    <property type="component" value="Unassembled WGS sequence"/>
</dbReference>
<feature type="region of interest" description="Disordered" evidence="1">
    <location>
        <begin position="1"/>
        <end position="20"/>
    </location>
</feature>
<feature type="region of interest" description="Disordered" evidence="1">
    <location>
        <begin position="608"/>
        <end position="645"/>
    </location>
</feature>
<comment type="caution">
    <text evidence="2">The sequence shown here is derived from an EMBL/GenBank/DDBJ whole genome shotgun (WGS) entry which is preliminary data.</text>
</comment>
<feature type="compositionally biased region" description="Low complexity" evidence="1">
    <location>
        <begin position="572"/>
        <end position="586"/>
    </location>
</feature>
<evidence type="ECO:0000256" key="1">
    <source>
        <dbReference type="SAM" id="MobiDB-lite"/>
    </source>
</evidence>
<dbReference type="EMBL" id="CAJVCH010571544">
    <property type="protein sequence ID" value="CAG7837805.1"/>
    <property type="molecule type" value="Genomic_DNA"/>
</dbReference>
<evidence type="ECO:0000313" key="2">
    <source>
        <dbReference type="EMBL" id="CAG7837805.1"/>
    </source>
</evidence>
<feature type="compositionally biased region" description="Basic and acidic residues" evidence="1">
    <location>
        <begin position="475"/>
        <end position="497"/>
    </location>
</feature>
<keyword evidence="3" id="KW-1185">Reference proteome</keyword>
<evidence type="ECO:0000313" key="3">
    <source>
        <dbReference type="Proteomes" id="UP000708208"/>
    </source>
</evidence>
<accession>A0A8J2LT58</accession>
<feature type="region of interest" description="Disordered" evidence="1">
    <location>
        <begin position="209"/>
        <end position="250"/>
    </location>
</feature>
<feature type="compositionally biased region" description="Basic residues" evidence="1">
    <location>
        <begin position="233"/>
        <end position="250"/>
    </location>
</feature>
<feature type="compositionally biased region" description="Basic and acidic residues" evidence="1">
    <location>
        <begin position="610"/>
        <end position="622"/>
    </location>
</feature>
<protein>
    <submittedName>
        <fullName evidence="2">Uncharacterized protein</fullName>
    </submittedName>
</protein>
<feature type="region of interest" description="Disordered" evidence="1">
    <location>
        <begin position="391"/>
        <end position="553"/>
    </location>
</feature>
<dbReference type="AlphaFoldDB" id="A0A8J2LT58"/>
<feature type="compositionally biased region" description="Basic and acidic residues" evidence="1">
    <location>
        <begin position="395"/>
        <end position="411"/>
    </location>
</feature>
<organism evidence="2 3">
    <name type="scientific">Allacma fusca</name>
    <dbReference type="NCBI Taxonomy" id="39272"/>
    <lineage>
        <taxon>Eukaryota</taxon>
        <taxon>Metazoa</taxon>
        <taxon>Ecdysozoa</taxon>
        <taxon>Arthropoda</taxon>
        <taxon>Hexapoda</taxon>
        <taxon>Collembola</taxon>
        <taxon>Symphypleona</taxon>
        <taxon>Sminthuridae</taxon>
        <taxon>Allacma</taxon>
    </lineage>
</organism>
<feature type="compositionally biased region" description="Polar residues" evidence="1">
    <location>
        <begin position="142"/>
        <end position="152"/>
    </location>
</feature>
<sequence>MDNNKPNNWPLPPGYGQNQNRYFPPELPTVYVDFSGCPPQNSFLPVDFPPPSPGQVVVIPRPRPEYPPMRPKESYVPYSAPHYPLNAGVQVDYEGYDPSLGYRLDRRFDQQNFDRRLLFNAGPGTGINRSNACPPHGDPNFPHSSSFQSSAFYQPPTFGHGWKQPPPERELLLMPYGGGAMPSNNGYISADQARYAAQAFPEPEAQNVQLLQPPSGSDEVDFPDTKKENRKAAVGKRGKLPKPQKSKPVLKKPRLNLIESQVIHQEKTVVKTAVVNQQVFTRQSTRKAAALANMRLFATFNSPKKVGEIIDEKATEPEIPEETLEAAAMEPKVLEETLEAVAVEQEVSEETLEAAVVDPKAPDETLEATAVERKMPEIVVVPMEQDLGEAVVKPKIPEETHEATTVERKMPEIVVEPMEEDLGESPVSDSTNNPEKKKRQVRKGSKGSTHSKRRKSSRTKSSSRPQKGRNSSKIAKADTKWSSESDVEQGDRKDGGQIEHSGVSATLTERDVPTEDGTRESPVCEKPPSQNTDKFKDHEQAHSALNVSPEVLKKGRRQISSGFPCIKLTRITSSKSNSSETKSGSEMDVSSVECSPAKPKVLVEISVDNNDEKNEARGKSSENETVSYCMNEPSSEQKTDPNFDIPDLMNFEDLFRTGDHERSVTPCVYWPDSPDEFNWQSDNALQSPFEQPPVDNHSLTFGNQGVDSVALVETIVTPVQCNSEDTSTIEKRCMDSNIRRMKAVAENARRYRALPDMPILS</sequence>
<feature type="compositionally biased region" description="Polar residues" evidence="1">
    <location>
        <begin position="623"/>
        <end position="634"/>
    </location>
</feature>
<reference evidence="2" key="1">
    <citation type="submission" date="2021-06" db="EMBL/GenBank/DDBJ databases">
        <authorList>
            <person name="Hodson N. C."/>
            <person name="Mongue J. A."/>
            <person name="Jaron S. K."/>
        </authorList>
    </citation>
    <scope>NUCLEOTIDE SEQUENCE</scope>
</reference>
<feature type="region of interest" description="Disordered" evidence="1">
    <location>
        <begin position="128"/>
        <end position="166"/>
    </location>
</feature>
<gene>
    <name evidence="2" type="ORF">AFUS01_LOCUS46859</name>
</gene>